<proteinExistence type="inferred from homology"/>
<dbReference type="PANTHER" id="PTHR43133:SF62">
    <property type="entry name" value="RNA POLYMERASE SIGMA FACTOR SIGZ"/>
    <property type="match status" value="1"/>
</dbReference>
<dbReference type="InterPro" id="IPR013324">
    <property type="entry name" value="RNA_pol_sigma_r3/r4-like"/>
</dbReference>
<evidence type="ECO:0000313" key="8">
    <source>
        <dbReference type="Proteomes" id="UP001499987"/>
    </source>
</evidence>
<keyword evidence="4" id="KW-0804">Transcription</keyword>
<dbReference type="Proteomes" id="UP001499987">
    <property type="component" value="Unassembled WGS sequence"/>
</dbReference>
<gene>
    <name evidence="7" type="ORF">GCM10009663_12690</name>
</gene>
<keyword evidence="3" id="KW-0731">Sigma factor</keyword>
<evidence type="ECO:0000259" key="6">
    <source>
        <dbReference type="Pfam" id="PF04542"/>
    </source>
</evidence>
<keyword evidence="8" id="KW-1185">Reference proteome</keyword>
<feature type="domain" description="RNA polymerase sigma-70 region 2" evidence="6">
    <location>
        <begin position="23"/>
        <end position="87"/>
    </location>
</feature>
<evidence type="ECO:0000256" key="1">
    <source>
        <dbReference type="ARBA" id="ARBA00010641"/>
    </source>
</evidence>
<dbReference type="Gene3D" id="1.10.1740.10">
    <property type="match status" value="1"/>
</dbReference>
<dbReference type="Pfam" id="PF04542">
    <property type="entry name" value="Sigma70_r2"/>
    <property type="match status" value="1"/>
</dbReference>
<accession>A0ABN1TC10</accession>
<comment type="similarity">
    <text evidence="1">Belongs to the sigma-70 factor family. ECF subfamily.</text>
</comment>
<dbReference type="SUPFAM" id="SSF88659">
    <property type="entry name" value="Sigma3 and sigma4 domains of RNA polymerase sigma factors"/>
    <property type="match status" value="1"/>
</dbReference>
<feature type="region of interest" description="Disordered" evidence="5">
    <location>
        <begin position="171"/>
        <end position="213"/>
    </location>
</feature>
<name>A0ABN1TC10_9ACTN</name>
<dbReference type="SUPFAM" id="SSF88946">
    <property type="entry name" value="Sigma2 domain of RNA polymerase sigma factors"/>
    <property type="match status" value="1"/>
</dbReference>
<sequence length="213" mass="22883">MSSSDERLALRLVRGEETALGELYDRFAPLVHGLALRVLDDQDAAEQLTRDVFAQVWTDPDRWHPEQGTLRSWLGRLTHRSAVARLREGCGDEHEIAARSAAAGVHHAVASLPDPLREAIAPGHHEGRTYRDTARRLGIGESAAKHRMRLGLQLVAGELAASHDVARDGRRGGVLGVHGGHGAVRTGSHADARDGARPEPVPEPVPAAGRPGP</sequence>
<feature type="compositionally biased region" description="Gly residues" evidence="5">
    <location>
        <begin position="172"/>
        <end position="182"/>
    </location>
</feature>
<dbReference type="Gene3D" id="1.10.10.10">
    <property type="entry name" value="Winged helix-like DNA-binding domain superfamily/Winged helix DNA-binding domain"/>
    <property type="match status" value="1"/>
</dbReference>
<dbReference type="InterPro" id="IPR036388">
    <property type="entry name" value="WH-like_DNA-bd_sf"/>
</dbReference>
<feature type="compositionally biased region" description="Basic and acidic residues" evidence="5">
    <location>
        <begin position="188"/>
        <end position="197"/>
    </location>
</feature>
<dbReference type="EMBL" id="BAAALD010000008">
    <property type="protein sequence ID" value="GAA1073840.1"/>
    <property type="molecule type" value="Genomic_DNA"/>
</dbReference>
<evidence type="ECO:0000256" key="5">
    <source>
        <dbReference type="SAM" id="MobiDB-lite"/>
    </source>
</evidence>
<dbReference type="InterPro" id="IPR039425">
    <property type="entry name" value="RNA_pol_sigma-70-like"/>
</dbReference>
<evidence type="ECO:0000313" key="7">
    <source>
        <dbReference type="EMBL" id="GAA1073840.1"/>
    </source>
</evidence>
<protein>
    <recommendedName>
        <fullName evidence="6">RNA polymerase sigma-70 region 2 domain-containing protein</fullName>
    </recommendedName>
</protein>
<dbReference type="InterPro" id="IPR013325">
    <property type="entry name" value="RNA_pol_sigma_r2"/>
</dbReference>
<comment type="caution">
    <text evidence="7">The sequence shown here is derived from an EMBL/GenBank/DDBJ whole genome shotgun (WGS) entry which is preliminary data.</text>
</comment>
<keyword evidence="2" id="KW-0805">Transcription regulation</keyword>
<evidence type="ECO:0000256" key="3">
    <source>
        <dbReference type="ARBA" id="ARBA00023082"/>
    </source>
</evidence>
<dbReference type="InterPro" id="IPR007627">
    <property type="entry name" value="RNA_pol_sigma70_r2"/>
</dbReference>
<dbReference type="RefSeq" id="WP_344622499.1">
    <property type="nucleotide sequence ID" value="NZ_BAAALD010000008.1"/>
</dbReference>
<organism evidence="7 8">
    <name type="scientific">Kitasatospora arboriphila</name>
    <dbReference type="NCBI Taxonomy" id="258052"/>
    <lineage>
        <taxon>Bacteria</taxon>
        <taxon>Bacillati</taxon>
        <taxon>Actinomycetota</taxon>
        <taxon>Actinomycetes</taxon>
        <taxon>Kitasatosporales</taxon>
        <taxon>Streptomycetaceae</taxon>
        <taxon>Kitasatospora</taxon>
    </lineage>
</organism>
<evidence type="ECO:0000256" key="2">
    <source>
        <dbReference type="ARBA" id="ARBA00023015"/>
    </source>
</evidence>
<reference evidence="7 8" key="1">
    <citation type="journal article" date="2019" name="Int. J. Syst. Evol. Microbiol.">
        <title>The Global Catalogue of Microorganisms (GCM) 10K type strain sequencing project: providing services to taxonomists for standard genome sequencing and annotation.</title>
        <authorList>
            <consortium name="The Broad Institute Genomics Platform"/>
            <consortium name="The Broad Institute Genome Sequencing Center for Infectious Disease"/>
            <person name="Wu L."/>
            <person name="Ma J."/>
        </authorList>
    </citation>
    <scope>NUCLEOTIDE SEQUENCE [LARGE SCALE GENOMIC DNA]</scope>
    <source>
        <strain evidence="7 8">JCM 13002</strain>
    </source>
</reference>
<evidence type="ECO:0000256" key="4">
    <source>
        <dbReference type="ARBA" id="ARBA00023163"/>
    </source>
</evidence>
<dbReference type="PANTHER" id="PTHR43133">
    <property type="entry name" value="RNA POLYMERASE ECF-TYPE SIGMA FACTO"/>
    <property type="match status" value="1"/>
</dbReference>